<evidence type="ECO:0000256" key="2">
    <source>
        <dbReference type="ARBA" id="ARBA00005992"/>
    </source>
</evidence>
<reference evidence="11 12" key="1">
    <citation type="submission" date="2020-07" db="EMBL/GenBank/DDBJ databases">
        <title>Genomic Encyclopedia of Type Strains, Phase IV (KMG-IV): sequencing the most valuable type-strain genomes for metagenomic binning, comparative biology and taxonomic classification.</title>
        <authorList>
            <person name="Goeker M."/>
        </authorList>
    </citation>
    <scope>NUCLEOTIDE SEQUENCE [LARGE SCALE GENOMIC DNA]</scope>
    <source>
        <strain evidence="11 12">DSM 29043</strain>
    </source>
</reference>
<keyword evidence="12" id="KW-1185">Reference proteome</keyword>
<dbReference type="InterPro" id="IPR036366">
    <property type="entry name" value="PGBDSf"/>
</dbReference>
<dbReference type="SUPFAM" id="SSF141523">
    <property type="entry name" value="L,D-transpeptidase catalytic domain-like"/>
    <property type="match status" value="1"/>
</dbReference>
<evidence type="ECO:0000256" key="3">
    <source>
        <dbReference type="ARBA" id="ARBA00022679"/>
    </source>
</evidence>
<feature type="active site" description="Nucleophile" evidence="7">
    <location>
        <position position="387"/>
    </location>
</feature>
<keyword evidence="3" id="KW-0808">Transferase</keyword>
<dbReference type="PROSITE" id="PS51257">
    <property type="entry name" value="PROKAR_LIPOPROTEIN"/>
    <property type="match status" value="1"/>
</dbReference>
<dbReference type="PANTHER" id="PTHR30582">
    <property type="entry name" value="L,D-TRANSPEPTIDASE"/>
    <property type="match status" value="1"/>
</dbReference>
<evidence type="ECO:0000256" key="4">
    <source>
        <dbReference type="ARBA" id="ARBA00022960"/>
    </source>
</evidence>
<proteinExistence type="inferred from homology"/>
<evidence type="ECO:0000256" key="7">
    <source>
        <dbReference type="PROSITE-ProRule" id="PRU01373"/>
    </source>
</evidence>
<feature type="signal peptide" evidence="9">
    <location>
        <begin position="1"/>
        <end position="19"/>
    </location>
</feature>
<keyword evidence="4 7" id="KW-0133">Cell shape</keyword>
<dbReference type="InterPro" id="IPR005490">
    <property type="entry name" value="LD_TPept_cat_dom"/>
</dbReference>
<dbReference type="GO" id="GO:0071555">
    <property type="term" value="P:cell wall organization"/>
    <property type="evidence" value="ECO:0007669"/>
    <property type="project" value="UniProtKB-UniRule"/>
</dbReference>
<keyword evidence="9" id="KW-0732">Signal</keyword>
<comment type="similarity">
    <text evidence="2">Belongs to the YkuD family.</text>
</comment>
<dbReference type="CDD" id="cd16913">
    <property type="entry name" value="YkuD_like"/>
    <property type="match status" value="1"/>
</dbReference>
<feature type="compositionally biased region" description="Low complexity" evidence="8">
    <location>
        <begin position="209"/>
        <end position="223"/>
    </location>
</feature>
<gene>
    <name evidence="11" type="ORF">FHS75_001790</name>
</gene>
<dbReference type="InterPro" id="IPR038063">
    <property type="entry name" value="Transpep_catalytic_dom"/>
</dbReference>
<dbReference type="AlphaFoldDB" id="A0A7Y9XVN8"/>
<evidence type="ECO:0000256" key="1">
    <source>
        <dbReference type="ARBA" id="ARBA00004752"/>
    </source>
</evidence>
<feature type="region of interest" description="Disordered" evidence="8">
    <location>
        <begin position="182"/>
        <end position="229"/>
    </location>
</feature>
<dbReference type="RefSeq" id="WP_229735522.1">
    <property type="nucleotide sequence ID" value="NZ_BMGF01000002.1"/>
</dbReference>
<dbReference type="GO" id="GO:0071972">
    <property type="term" value="F:peptidoglycan L,D-transpeptidase activity"/>
    <property type="evidence" value="ECO:0007669"/>
    <property type="project" value="TreeGrafter"/>
</dbReference>
<protein>
    <submittedName>
        <fullName evidence="11">Lipoprotein-anchoring transpeptidase ErfK/SrfK</fullName>
    </submittedName>
</protein>
<dbReference type="InterPro" id="IPR036365">
    <property type="entry name" value="PGBD-like_sf"/>
</dbReference>
<feature type="domain" description="L,D-TPase catalytic" evidence="10">
    <location>
        <begin position="278"/>
        <end position="411"/>
    </location>
</feature>
<comment type="pathway">
    <text evidence="1 7">Cell wall biogenesis; peptidoglycan biosynthesis.</text>
</comment>
<dbReference type="GO" id="GO:0008360">
    <property type="term" value="P:regulation of cell shape"/>
    <property type="evidence" value="ECO:0007669"/>
    <property type="project" value="UniProtKB-UniRule"/>
</dbReference>
<organism evidence="11 12">
    <name type="scientific">Novosphingobium marinum</name>
    <dbReference type="NCBI Taxonomy" id="1514948"/>
    <lineage>
        <taxon>Bacteria</taxon>
        <taxon>Pseudomonadati</taxon>
        <taxon>Pseudomonadota</taxon>
        <taxon>Alphaproteobacteria</taxon>
        <taxon>Sphingomonadales</taxon>
        <taxon>Sphingomonadaceae</taxon>
        <taxon>Novosphingobium</taxon>
    </lineage>
</organism>
<dbReference type="PANTHER" id="PTHR30582:SF30">
    <property type="entry name" value="BLR4375 PROTEIN"/>
    <property type="match status" value="1"/>
</dbReference>
<keyword evidence="11" id="KW-0449">Lipoprotein</keyword>
<dbReference type="EMBL" id="JACBZF010000002">
    <property type="protein sequence ID" value="NYH95471.1"/>
    <property type="molecule type" value="Genomic_DNA"/>
</dbReference>
<feature type="region of interest" description="Disordered" evidence="8">
    <location>
        <begin position="22"/>
        <end position="68"/>
    </location>
</feature>
<name>A0A7Y9XVN8_9SPHN</name>
<keyword evidence="5 7" id="KW-0573">Peptidoglycan synthesis</keyword>
<feature type="chain" id="PRO_5031056296" evidence="9">
    <location>
        <begin position="20"/>
        <end position="412"/>
    </location>
</feature>
<accession>A0A7Y9XVN8</accession>
<evidence type="ECO:0000256" key="6">
    <source>
        <dbReference type="ARBA" id="ARBA00023316"/>
    </source>
</evidence>
<evidence type="ECO:0000256" key="9">
    <source>
        <dbReference type="SAM" id="SignalP"/>
    </source>
</evidence>
<dbReference type="GO" id="GO:0005576">
    <property type="term" value="C:extracellular region"/>
    <property type="evidence" value="ECO:0007669"/>
    <property type="project" value="TreeGrafter"/>
</dbReference>
<dbReference type="GO" id="GO:0018104">
    <property type="term" value="P:peptidoglycan-protein cross-linking"/>
    <property type="evidence" value="ECO:0007669"/>
    <property type="project" value="TreeGrafter"/>
</dbReference>
<evidence type="ECO:0000313" key="11">
    <source>
        <dbReference type="EMBL" id="NYH95471.1"/>
    </source>
</evidence>
<sequence length="412" mass="43771">MRAITCVLPLLAVLAGCNADPTGAGSSGKEAEVSSSANPEQTDEDALAARDPAPGEQAQVDIPDPEKRPTMQMQVVLDRLGFTPGVVDGRMGMSTRNAIEGFQEANDIEVTGEADEETKKALEKWNNIPATRVVTIPASFASEPFRNIPDSAADKAEMERLGYTSLDEKLAERFHTTVDVLKRLNPGGRPAGMEQAGASPSEPARLGLASPSASPSATPSADAGGDAERAQTSMFAAGQQIRVPNVGNDRIEDGAVENAQWRSTLATLGIGTNQPEAARVVVSKSGGTLKVYDDADKLVAMYTATMGSEHDPLPLGEWKVVGVAHNPPFQYDPDLFWDVPDSEEDRMLPPGPNGPVGVVWIDLSKEHYGIHGTPEPQTIGRAQSHGCVRLTNWDAARLAEMVSPGTQVLFEA</sequence>
<dbReference type="Gene3D" id="1.10.101.10">
    <property type="entry name" value="PGBD-like superfamily/PGBD"/>
    <property type="match status" value="1"/>
</dbReference>
<evidence type="ECO:0000259" key="10">
    <source>
        <dbReference type="PROSITE" id="PS52029"/>
    </source>
</evidence>
<comment type="caution">
    <text evidence="11">The sequence shown here is derived from an EMBL/GenBank/DDBJ whole genome shotgun (WGS) entry which is preliminary data.</text>
</comment>
<dbReference type="Proteomes" id="UP000522081">
    <property type="component" value="Unassembled WGS sequence"/>
</dbReference>
<dbReference type="Pfam" id="PF03734">
    <property type="entry name" value="YkuD"/>
    <property type="match status" value="1"/>
</dbReference>
<evidence type="ECO:0000256" key="8">
    <source>
        <dbReference type="SAM" id="MobiDB-lite"/>
    </source>
</evidence>
<keyword evidence="6 7" id="KW-0961">Cell wall biogenesis/degradation</keyword>
<evidence type="ECO:0000313" key="12">
    <source>
        <dbReference type="Proteomes" id="UP000522081"/>
    </source>
</evidence>
<dbReference type="InterPro" id="IPR050979">
    <property type="entry name" value="LD-transpeptidase"/>
</dbReference>
<dbReference type="PROSITE" id="PS52029">
    <property type="entry name" value="LD_TPASE"/>
    <property type="match status" value="1"/>
</dbReference>
<evidence type="ECO:0000256" key="5">
    <source>
        <dbReference type="ARBA" id="ARBA00022984"/>
    </source>
</evidence>
<dbReference type="GO" id="GO:0016740">
    <property type="term" value="F:transferase activity"/>
    <property type="evidence" value="ECO:0007669"/>
    <property type="project" value="UniProtKB-KW"/>
</dbReference>
<dbReference type="InterPro" id="IPR002477">
    <property type="entry name" value="Peptidoglycan-bd-like"/>
</dbReference>
<dbReference type="SUPFAM" id="SSF47090">
    <property type="entry name" value="PGBD-like"/>
    <property type="match status" value="1"/>
</dbReference>
<dbReference type="Gene3D" id="2.40.440.10">
    <property type="entry name" value="L,D-transpeptidase catalytic domain-like"/>
    <property type="match status" value="1"/>
</dbReference>
<dbReference type="Pfam" id="PF01471">
    <property type="entry name" value="PG_binding_1"/>
    <property type="match status" value="1"/>
</dbReference>
<feature type="active site" description="Proton donor/acceptor" evidence="7">
    <location>
        <position position="371"/>
    </location>
</feature>
<dbReference type="UniPathway" id="UPA00219"/>